<proteinExistence type="predicted"/>
<feature type="coiled-coil region" evidence="2">
    <location>
        <begin position="579"/>
        <end position="652"/>
    </location>
</feature>
<dbReference type="PANTHER" id="PTHR36812:SF9">
    <property type="entry name" value="MYB-LIKE PROTEIN X ISOFORM X1"/>
    <property type="match status" value="1"/>
</dbReference>
<dbReference type="InterPro" id="IPR026854">
    <property type="entry name" value="VPS13_N"/>
</dbReference>
<dbReference type="Proteomes" id="UP000324800">
    <property type="component" value="Unassembled WGS sequence"/>
</dbReference>
<feature type="region of interest" description="Disordered" evidence="3">
    <location>
        <begin position="906"/>
        <end position="928"/>
    </location>
</feature>
<feature type="compositionally biased region" description="Polar residues" evidence="3">
    <location>
        <begin position="1084"/>
        <end position="1093"/>
    </location>
</feature>
<dbReference type="PANTHER" id="PTHR36812">
    <property type="entry name" value="NEUROFILAMENT TRIPLET M PROTEIN-LIKE PROTEIN"/>
    <property type="match status" value="1"/>
</dbReference>
<keyword evidence="2" id="KW-0175">Coiled coil</keyword>
<dbReference type="Pfam" id="PF12624">
    <property type="entry name" value="VPS13_N"/>
    <property type="match status" value="1"/>
</dbReference>
<evidence type="ECO:0000313" key="6">
    <source>
        <dbReference type="Proteomes" id="UP000324800"/>
    </source>
</evidence>
<feature type="compositionally biased region" description="Basic and acidic residues" evidence="3">
    <location>
        <begin position="1415"/>
        <end position="1427"/>
    </location>
</feature>
<feature type="region of interest" description="Disordered" evidence="3">
    <location>
        <begin position="294"/>
        <end position="335"/>
    </location>
</feature>
<evidence type="ECO:0000313" key="5">
    <source>
        <dbReference type="EMBL" id="KAA6391020.1"/>
    </source>
</evidence>
<dbReference type="EMBL" id="SNRW01003021">
    <property type="protein sequence ID" value="KAA6391020.1"/>
    <property type="molecule type" value="Genomic_DNA"/>
</dbReference>
<evidence type="ECO:0000256" key="3">
    <source>
        <dbReference type="SAM" id="MobiDB-lite"/>
    </source>
</evidence>
<feature type="compositionally biased region" description="Basic and acidic residues" evidence="3">
    <location>
        <begin position="1458"/>
        <end position="1476"/>
    </location>
</feature>
<feature type="compositionally biased region" description="Polar residues" evidence="3">
    <location>
        <begin position="906"/>
        <end position="927"/>
    </location>
</feature>
<feature type="domain" description="Chorein N-terminal" evidence="4">
    <location>
        <begin position="1"/>
        <end position="501"/>
    </location>
</feature>
<organism evidence="5 6">
    <name type="scientific">Streblomastix strix</name>
    <dbReference type="NCBI Taxonomy" id="222440"/>
    <lineage>
        <taxon>Eukaryota</taxon>
        <taxon>Metamonada</taxon>
        <taxon>Preaxostyla</taxon>
        <taxon>Oxymonadida</taxon>
        <taxon>Streblomastigidae</taxon>
        <taxon>Streblomastix</taxon>
    </lineage>
</organism>
<feature type="coiled-coil region" evidence="2">
    <location>
        <begin position="115"/>
        <end position="144"/>
    </location>
</feature>
<evidence type="ECO:0000259" key="4">
    <source>
        <dbReference type="Pfam" id="PF12624"/>
    </source>
</evidence>
<sequence>MLESIVASFLQGILGKYCSNFDASSLNIGLTGKFEILGLKLRPDAFEDFHQGIKVIDGYIGKLAVSLSWTGILSKPIYITLEDVTLICSPQEISNSPEAIKQRLAKAYIKKFSTLEEAETKKAAKQAEEEAKKNKGKEEQEEDTFTQKLLAKVIINSQISVKNIHIRYEDVSNAKHPVVIGVFLSTLNAQSTDSDWNYAVNTAPEVAYKVAELNNFSAYYSSSSLIEFTNEDREKDNQLALSGVKVKDPKNKEAQKTKAHLLMIELINQKNESSTGNIVYKQSATITEFGRHILALPGPSDKNNPTDDKKLKEKQNDNKQIQQTGSTSIQQQTNQPFNEQREFILQPLNLTVKVQFTVSPSQLKSRPLLIGDINLSSIALQIGQFHLPFIMQAVNNIIPSAIYDKYQATRPRRKCICQKPAEGETFVCTCGCAQVSFDNPEQTRAYWHWAYACILNDVQEKRKPSTSAGLSERAQRKKAYVQLWKDYIQQLSNLSQKEKDSEKEKRTKRVELYAEYLASLDVTAVDGGGERDGVDQTQLQQSQAQKKKDQKTGTVMNETTDPLIHQELKYKSDDIMFFRVLAEAQLAQQERQLQAIQARKKEMQEREKQKKGFFGKLFGVKTAEEVEAEAQFKKEEEELKKAQQLASEGQIQFSIDQLTEEDKRQFKESLQDDWTLDEINEASKEETFILFRGGFNIGQISLTLLEERRYLFTTQQLKELAKEKAKNKENQPKPTKEQIDTKSQDDEEDNIIIPFYTFALTKLQGAVSYRPKNTGISAGLMLDNLTLRDRAQEECWTIEKIKEIKEKINQNEKKKKTDVDKSKERKNVEEKKRLEKRAFIIQCDPNISKKEHSIQQQQLQNISVNEQDVYQLQIEDKEDDIEKQQQLKKKALKVIEFSSGSTIQTTSQASSKSKVASTTLASSSNEQQEGEDVPMIVLMAYFHPNASDTTLTVIKSNAIPDISVQCSILPLDIRVPGPSSLERLMGCVQRFADSDQQFIDVVSSSASSQYGSLRVGTSVQLMNALEEKTILDFDIKLSAPRITLPLGEDVDSRQKTSTDNQFGFPRNPGANRQKQEGPSGVEKGQNQNPSKHPSNLRDNKSRFNRSLGQRKKKSLVQQLLEFGKQHFINVNLGTLILKSVTSEEILLRKAQKVISSFELTQFTEQQTDQLQSPSQTQLSNKLSEQSVFDLFDLKLIDMSIRFKSQGLGKYMKNQNRNKRNQFNMQRLQTQTTTKGAQLISQQNKSSEINSGNTQGSLLKSHATAPSLHKSDADDLKTVVNYSDVLPPLTLLVAVQKSIAPTDLTLPQLRAVADIPSIHLSGSQNNAKLIAAFMKVYSKILISEQDQSKEIVQVDEDDENETKEEKNQRLKREKEQTARLEKQKKLAHEAKEGADALFNETMDQLSATPLEGDESEKDKKKDDDEEKKKIQKGQKVPPKEKISVDVELNIRNISASLHKSKDDDDSSQNKENESNVKDLIDDDNELVRLRIRSTLVHYVIREYDQSATLRIGSIEVLDVAGGKRDAEKLQLDTLNDNQLTLIEETSTINQGLNTKKLFTKQPIFYNTVPKIISTLPEDCPSDQVINLWAGSLPYNQPSSAHISHSADQPLSQVFVPEGILQARASRMRLLNSPKLIAALRSKLLAIQSQNNPDIDEKQVLLQNLNKNIDQEIEDMQYQQSLQNINVDDLQSIPFQKFIDILPQEVKALTFENKDAVGITFEMNSTIPDNIDDEQGKINKGEKQQPLKKQQKRPEMKADVTLTQLIFTDRRDALIEATRTVSVFQTLFEDDEEDEEEVVQTKQEQQFKQPLPDISIDQLTSAEDLKNQITLDSNQPTQSPDQQFQLYPQFQNARVKPSGTKLNLVKDKDTVRMEVKARMLSVFVILCEGEEIKNKDTNSKQNIAPLHKNKPSVAAMLTNTSAGAVMKDTGMDFDANLGALNLFDLSPIEIPKNDRSKMRKLEKSQLKLGQQQGNMQLIKYTHIFSFGGLGKTKLELPQIKSQSKDPKEEIDIDESVSVSVKGNMSNRFDPTTFTGADMSFKVRVASMRAVVVMPAINNMIAVATKLQTTLTAALKNQVSESQIRKFRMKQFKEKIIEDEKEKQRDQEQRLKKGGFMQNMFTPNVENGPNLKQHMLLQNQMQQRQPQAAAPGMKRLANQNSFQAPRPQQGQPQIRPGQSNAALLKRPSNTGPVPKMPHLGSVVQQQRNPQQTLAILTKELALEQAEKSAEQQQVMKLDVKMGPCVIYAPMNAHS</sequence>
<gene>
    <name evidence="5" type="ORF">EZS28_013452</name>
</gene>
<feature type="region of interest" description="Disordered" evidence="3">
    <location>
        <begin position="2179"/>
        <end position="2203"/>
    </location>
</feature>
<feature type="region of interest" description="Disordered" evidence="3">
    <location>
        <begin position="1405"/>
        <end position="1476"/>
    </location>
</feature>
<feature type="region of interest" description="Disordered" evidence="3">
    <location>
        <begin position="723"/>
        <end position="745"/>
    </location>
</feature>
<keyword evidence="1" id="KW-0813">Transport</keyword>
<accession>A0A5J4W849</accession>
<reference evidence="5 6" key="1">
    <citation type="submission" date="2019-03" db="EMBL/GenBank/DDBJ databases">
        <title>Single cell metagenomics reveals metabolic interactions within the superorganism composed of flagellate Streblomastix strix and complex community of Bacteroidetes bacteria on its surface.</title>
        <authorList>
            <person name="Treitli S.C."/>
            <person name="Kolisko M."/>
            <person name="Husnik F."/>
            <person name="Keeling P."/>
            <person name="Hampl V."/>
        </authorList>
    </citation>
    <scope>NUCLEOTIDE SEQUENCE [LARGE SCALE GENOMIC DNA]</scope>
    <source>
        <strain evidence="5">ST1C</strain>
    </source>
</reference>
<feature type="region of interest" description="Disordered" evidence="3">
    <location>
        <begin position="1240"/>
        <end position="1270"/>
    </location>
</feature>
<evidence type="ECO:0000256" key="2">
    <source>
        <dbReference type="SAM" id="Coils"/>
    </source>
</evidence>
<feature type="compositionally biased region" description="Polar residues" evidence="3">
    <location>
        <begin position="1240"/>
        <end position="1257"/>
    </location>
</feature>
<name>A0A5J4W849_9EUKA</name>
<feature type="region of interest" description="Disordered" evidence="3">
    <location>
        <begin position="527"/>
        <end position="556"/>
    </location>
</feature>
<feature type="coiled-coil region" evidence="2">
    <location>
        <begin position="867"/>
        <end position="894"/>
    </location>
</feature>
<feature type="compositionally biased region" description="Acidic residues" evidence="3">
    <location>
        <begin position="1352"/>
        <end position="1361"/>
    </location>
</feature>
<feature type="compositionally biased region" description="Basic and acidic residues" evidence="3">
    <location>
        <begin position="1732"/>
        <end position="1743"/>
    </location>
</feature>
<evidence type="ECO:0000256" key="1">
    <source>
        <dbReference type="ARBA" id="ARBA00022448"/>
    </source>
</evidence>
<feature type="compositionally biased region" description="Basic and acidic residues" evidence="3">
    <location>
        <begin position="304"/>
        <end position="317"/>
    </location>
</feature>
<dbReference type="OrthoDB" id="428159at2759"/>
<comment type="caution">
    <text evidence="5">The sequence shown here is derived from an EMBL/GenBank/DDBJ whole genome shotgun (WGS) entry which is preliminary data.</text>
</comment>
<feature type="region of interest" description="Disordered" evidence="3">
    <location>
        <begin position="1351"/>
        <end position="1384"/>
    </location>
</feature>
<feature type="region of interest" description="Disordered" evidence="3">
    <location>
        <begin position="1726"/>
        <end position="1754"/>
    </location>
</feature>
<feature type="compositionally biased region" description="Basic and acidic residues" evidence="3">
    <location>
        <begin position="1362"/>
        <end position="1384"/>
    </location>
</feature>
<feature type="compositionally biased region" description="Basic and acidic residues" evidence="3">
    <location>
        <begin position="723"/>
        <end position="744"/>
    </location>
</feature>
<feature type="region of interest" description="Disordered" evidence="3">
    <location>
        <begin position="1048"/>
        <end position="1110"/>
    </location>
</feature>
<protein>
    <recommendedName>
        <fullName evidence="4">Chorein N-terminal domain-containing protein</fullName>
    </recommendedName>
</protein>
<feature type="non-terminal residue" evidence="5">
    <location>
        <position position="2251"/>
    </location>
</feature>
<feature type="compositionally biased region" description="Low complexity" evidence="3">
    <location>
        <begin position="320"/>
        <end position="335"/>
    </location>
</feature>